<accession>A0A1C3EM74</accession>
<dbReference type="STRING" id="1080227.A8L45_07210"/>
<dbReference type="GO" id="GO:0016787">
    <property type="term" value="F:hydrolase activity"/>
    <property type="evidence" value="ECO:0007669"/>
    <property type="project" value="UniProtKB-KW"/>
</dbReference>
<dbReference type="InterPro" id="IPR050300">
    <property type="entry name" value="GDXG_lipolytic_enzyme"/>
</dbReference>
<dbReference type="InterPro" id="IPR029058">
    <property type="entry name" value="AB_hydrolase_fold"/>
</dbReference>
<sequence>MISTERKINHTERLKHMALAKYQRRIGSLIGITPPIDILPPKLVRPTLNTFEKFFGLKKEKMHRVSNYKMPLSSSPGNFISLKVFHPAEKTPKRTMVYFHGGGFVLGSIATHENLIRKLASRCNISIVAVDYRLAPENKFPTAIVDCVDAWNWINEHAAELGVSTNNIGVGGDSAGGYLALSVSLSDTRRGLPVISQSMPDFQFLLYPITDTRGQTASYSEFDKNLMLTTEVMDYFYKHFFTDPELKNSPGVSPLLAENLSTLPKTYLLTVEYDPLRDEGQQMVQRLKDAGVSIFDEHFDDCMHAFPHFAGICNRARESTDVIAQRLGELVA</sequence>
<feature type="domain" description="Alpha/beta hydrolase fold-3" evidence="3">
    <location>
        <begin position="96"/>
        <end position="307"/>
    </location>
</feature>
<proteinExistence type="inferred from homology"/>
<dbReference type="InterPro" id="IPR013094">
    <property type="entry name" value="AB_hydrolase_3"/>
</dbReference>
<evidence type="ECO:0000256" key="2">
    <source>
        <dbReference type="ARBA" id="ARBA00022801"/>
    </source>
</evidence>
<dbReference type="PANTHER" id="PTHR48081">
    <property type="entry name" value="AB HYDROLASE SUPERFAMILY PROTEIN C4A8.06C"/>
    <property type="match status" value="1"/>
</dbReference>
<dbReference type="AlphaFoldDB" id="A0A1C3EM74"/>
<dbReference type="Gene3D" id="3.40.50.1820">
    <property type="entry name" value="alpha/beta hydrolase"/>
    <property type="match status" value="1"/>
</dbReference>
<keyword evidence="2" id="KW-0378">Hydrolase</keyword>
<dbReference type="EMBL" id="LYBM01000009">
    <property type="protein sequence ID" value="ODA34325.1"/>
    <property type="molecule type" value="Genomic_DNA"/>
</dbReference>
<dbReference type="SUPFAM" id="SSF53474">
    <property type="entry name" value="alpha/beta-Hydrolases"/>
    <property type="match status" value="1"/>
</dbReference>
<dbReference type="PROSITE" id="PS01173">
    <property type="entry name" value="LIPASE_GDXG_HIS"/>
    <property type="match status" value="1"/>
</dbReference>
<comment type="caution">
    <text evidence="4">The sequence shown here is derived from an EMBL/GenBank/DDBJ whole genome shotgun (WGS) entry which is preliminary data.</text>
</comment>
<evidence type="ECO:0000313" key="5">
    <source>
        <dbReference type="Proteomes" id="UP000094936"/>
    </source>
</evidence>
<gene>
    <name evidence="4" type="ORF">A8L45_07210</name>
</gene>
<comment type="similarity">
    <text evidence="1">Belongs to the 'GDXG' lipolytic enzyme family.</text>
</comment>
<reference evidence="4 5" key="1">
    <citation type="submission" date="2016-05" db="EMBL/GenBank/DDBJ databases">
        <title>Genomic Taxonomy of the Vibrionaceae.</title>
        <authorList>
            <person name="Gomez-Gil B."/>
            <person name="Enciso-Ibarra J."/>
        </authorList>
    </citation>
    <scope>NUCLEOTIDE SEQUENCE [LARGE SCALE GENOMIC DNA]</scope>
    <source>
        <strain evidence="4 5">CAIM 1920</strain>
    </source>
</reference>
<keyword evidence="5" id="KW-1185">Reference proteome</keyword>
<dbReference type="Proteomes" id="UP000094936">
    <property type="component" value="Unassembled WGS sequence"/>
</dbReference>
<organism evidence="4 5">
    <name type="scientific">Veronia pacifica</name>
    <dbReference type="NCBI Taxonomy" id="1080227"/>
    <lineage>
        <taxon>Bacteria</taxon>
        <taxon>Pseudomonadati</taxon>
        <taxon>Pseudomonadota</taxon>
        <taxon>Gammaproteobacteria</taxon>
        <taxon>Vibrionales</taxon>
        <taxon>Vibrionaceae</taxon>
        <taxon>Veronia</taxon>
    </lineage>
</organism>
<evidence type="ECO:0000259" key="3">
    <source>
        <dbReference type="Pfam" id="PF07859"/>
    </source>
</evidence>
<evidence type="ECO:0000313" key="4">
    <source>
        <dbReference type="EMBL" id="ODA34325.1"/>
    </source>
</evidence>
<name>A0A1C3EM74_9GAMM</name>
<dbReference type="Pfam" id="PF07859">
    <property type="entry name" value="Abhydrolase_3"/>
    <property type="match status" value="1"/>
</dbReference>
<protein>
    <recommendedName>
        <fullName evidence="3">Alpha/beta hydrolase fold-3 domain-containing protein</fullName>
    </recommendedName>
</protein>
<evidence type="ECO:0000256" key="1">
    <source>
        <dbReference type="ARBA" id="ARBA00010515"/>
    </source>
</evidence>
<dbReference type="PANTHER" id="PTHR48081:SF8">
    <property type="entry name" value="ALPHA_BETA HYDROLASE FOLD-3 DOMAIN-CONTAINING PROTEIN-RELATED"/>
    <property type="match status" value="1"/>
</dbReference>
<dbReference type="InterPro" id="IPR002168">
    <property type="entry name" value="Lipase_GDXG_HIS_AS"/>
</dbReference>